<evidence type="ECO:0000256" key="1">
    <source>
        <dbReference type="SAM" id="MobiDB-lite"/>
    </source>
</evidence>
<feature type="region of interest" description="Disordered" evidence="1">
    <location>
        <begin position="221"/>
        <end position="248"/>
    </location>
</feature>
<organism evidence="2 3">
    <name type="scientific">Physcomitrium patens</name>
    <name type="common">Spreading-leaved earth moss</name>
    <name type="synonym">Physcomitrella patens</name>
    <dbReference type="NCBI Taxonomy" id="3218"/>
    <lineage>
        <taxon>Eukaryota</taxon>
        <taxon>Viridiplantae</taxon>
        <taxon>Streptophyta</taxon>
        <taxon>Embryophyta</taxon>
        <taxon>Bryophyta</taxon>
        <taxon>Bryophytina</taxon>
        <taxon>Bryopsida</taxon>
        <taxon>Funariidae</taxon>
        <taxon>Funariales</taxon>
        <taxon>Funariaceae</taxon>
        <taxon>Physcomitrium</taxon>
    </lineage>
</organism>
<dbReference type="SUPFAM" id="SSF47473">
    <property type="entry name" value="EF-hand"/>
    <property type="match status" value="1"/>
</dbReference>
<gene>
    <name evidence="2" type="primary">LOC112295012</name>
</gene>
<reference evidence="2" key="3">
    <citation type="submission" date="2020-12" db="UniProtKB">
        <authorList>
            <consortium name="EnsemblPlants"/>
        </authorList>
    </citation>
    <scope>IDENTIFICATION</scope>
</reference>
<dbReference type="EnsemblPlants" id="Pp3c2_20010V3.4">
    <property type="protein sequence ID" value="Pp3c2_20010V3.4"/>
    <property type="gene ID" value="Pp3c2_20010"/>
</dbReference>
<evidence type="ECO:0000313" key="2">
    <source>
        <dbReference type="EnsemblPlants" id="Pp3c2_20010V3.4"/>
    </source>
</evidence>
<sequence length="603" mass="69547">MDLELPKPRLVEPYPDPKEIPYDSLLDFAPFETLKEYYPCPPAGISRNLMTEDIQGGQANQFNVQDPKDPMCLNKPFPDIWLLKPDGKVLKPSRTLVTNRLTNPLDPQYILPSGPSNIPAGFHKTHLRVQRRQLHALTIRLWMQKWTNRTSSMALRNDDIVGSRSKSLYAKPCRCILPGEKVPDPWKGCKSKKWTWMRNRMFYGTGLELFDIDIGKKHKGFTRQKPSNPLEPIYPTEPEETPETKHRRLKLKRIPPRRRKTNPCEKALDTMYWKAEQLPAQCRLNGEPQPKDNAVTYDAFRYTMETFGLYLTDDEFNRFKPYIDPDNTGSVRYLNLSKQLRHNDGFQIDIPKPLGFDMGYWGMPSCLGQGLNVLEYQLHRGKKTSTWEEHRQIYNPLTGNPVPVWTHKPMLKPLDAGLNNKSPWEYNYLEVVAKMQDDARNKERSQYEYSPTGPVPPHKKLNVEPPGMPVRQISLASSGVNQRPEWCQHWDSLAEKDLAMHTCEKPVEKTFNLAAVEMAQQVGALVRRNTAQDIRNRQESMLPTIHQPLAPTSTLRGSRVNWQPVVPASQKFMNKLFIPQNVRSAHEARLADIETVKSLQVID</sequence>
<proteinExistence type="predicted"/>
<protein>
    <submittedName>
        <fullName evidence="2">Uncharacterized protein</fullName>
    </submittedName>
</protein>
<feature type="region of interest" description="Disordered" evidence="1">
    <location>
        <begin position="440"/>
        <end position="463"/>
    </location>
</feature>
<dbReference type="InParanoid" id="A0A7I4D034"/>
<accession>A0A7I4D034</accession>
<reference evidence="2 3" key="2">
    <citation type="journal article" date="2018" name="Plant J.">
        <title>The Physcomitrella patens chromosome-scale assembly reveals moss genome structure and evolution.</title>
        <authorList>
            <person name="Lang D."/>
            <person name="Ullrich K.K."/>
            <person name="Murat F."/>
            <person name="Fuchs J."/>
            <person name="Jenkins J."/>
            <person name="Haas F.B."/>
            <person name="Piednoel M."/>
            <person name="Gundlach H."/>
            <person name="Van Bel M."/>
            <person name="Meyberg R."/>
            <person name="Vives C."/>
            <person name="Morata J."/>
            <person name="Symeonidi A."/>
            <person name="Hiss M."/>
            <person name="Muchero W."/>
            <person name="Kamisugi Y."/>
            <person name="Saleh O."/>
            <person name="Blanc G."/>
            <person name="Decker E.L."/>
            <person name="van Gessel N."/>
            <person name="Grimwood J."/>
            <person name="Hayes R.D."/>
            <person name="Graham S.W."/>
            <person name="Gunter L.E."/>
            <person name="McDaniel S.F."/>
            <person name="Hoernstein S.N.W."/>
            <person name="Larsson A."/>
            <person name="Li F.W."/>
            <person name="Perroud P.F."/>
            <person name="Phillips J."/>
            <person name="Ranjan P."/>
            <person name="Rokshar D.S."/>
            <person name="Rothfels C.J."/>
            <person name="Schneider L."/>
            <person name="Shu S."/>
            <person name="Stevenson D.W."/>
            <person name="Thummler F."/>
            <person name="Tillich M."/>
            <person name="Villarreal Aguilar J.C."/>
            <person name="Widiez T."/>
            <person name="Wong G.K."/>
            <person name="Wymore A."/>
            <person name="Zhang Y."/>
            <person name="Zimmer A.D."/>
            <person name="Quatrano R.S."/>
            <person name="Mayer K.F.X."/>
            <person name="Goodstein D."/>
            <person name="Casacuberta J.M."/>
            <person name="Vandepoele K."/>
            <person name="Reski R."/>
            <person name="Cuming A.C."/>
            <person name="Tuskan G.A."/>
            <person name="Maumus F."/>
            <person name="Salse J."/>
            <person name="Schmutz J."/>
            <person name="Rensing S.A."/>
        </authorList>
    </citation>
    <scope>NUCLEOTIDE SEQUENCE [LARGE SCALE GENOMIC DNA]</scope>
    <source>
        <strain evidence="2 3">cv. Gransden 2004</strain>
    </source>
</reference>
<dbReference type="EMBL" id="ABEU02000002">
    <property type="status" value="NOT_ANNOTATED_CDS"/>
    <property type="molecule type" value="Genomic_DNA"/>
</dbReference>
<dbReference type="AlphaFoldDB" id="A0A7I4D034"/>
<name>A0A7I4D034_PHYPA</name>
<dbReference type="Proteomes" id="UP000006727">
    <property type="component" value="Chromosome 2"/>
</dbReference>
<evidence type="ECO:0000313" key="3">
    <source>
        <dbReference type="Proteomes" id="UP000006727"/>
    </source>
</evidence>
<reference evidence="2 3" key="1">
    <citation type="journal article" date="2008" name="Science">
        <title>The Physcomitrella genome reveals evolutionary insights into the conquest of land by plants.</title>
        <authorList>
            <person name="Rensing S."/>
            <person name="Lang D."/>
            <person name="Zimmer A."/>
            <person name="Terry A."/>
            <person name="Salamov A."/>
            <person name="Shapiro H."/>
            <person name="Nishiyama T."/>
            <person name="Perroud P.-F."/>
            <person name="Lindquist E."/>
            <person name="Kamisugi Y."/>
            <person name="Tanahashi T."/>
            <person name="Sakakibara K."/>
            <person name="Fujita T."/>
            <person name="Oishi K."/>
            <person name="Shin-I T."/>
            <person name="Kuroki Y."/>
            <person name="Toyoda A."/>
            <person name="Suzuki Y."/>
            <person name="Hashimoto A."/>
            <person name="Yamaguchi K."/>
            <person name="Sugano A."/>
            <person name="Kohara Y."/>
            <person name="Fujiyama A."/>
            <person name="Anterola A."/>
            <person name="Aoki S."/>
            <person name="Ashton N."/>
            <person name="Barbazuk W.B."/>
            <person name="Barker E."/>
            <person name="Bennetzen J."/>
            <person name="Bezanilla M."/>
            <person name="Blankenship R."/>
            <person name="Cho S.H."/>
            <person name="Dutcher S."/>
            <person name="Estelle M."/>
            <person name="Fawcett J.A."/>
            <person name="Gundlach H."/>
            <person name="Hanada K."/>
            <person name="Heyl A."/>
            <person name="Hicks K.A."/>
            <person name="Hugh J."/>
            <person name="Lohr M."/>
            <person name="Mayer K."/>
            <person name="Melkozernov A."/>
            <person name="Murata T."/>
            <person name="Nelson D."/>
            <person name="Pils B."/>
            <person name="Prigge M."/>
            <person name="Reiss B."/>
            <person name="Renner T."/>
            <person name="Rombauts S."/>
            <person name="Rushton P."/>
            <person name="Sanderfoot A."/>
            <person name="Schween G."/>
            <person name="Shiu S.-H."/>
            <person name="Stueber K."/>
            <person name="Theodoulou F.L."/>
            <person name="Tu H."/>
            <person name="Van de Peer Y."/>
            <person name="Verrier P.J."/>
            <person name="Waters E."/>
            <person name="Wood A."/>
            <person name="Yang L."/>
            <person name="Cove D."/>
            <person name="Cuming A."/>
            <person name="Hasebe M."/>
            <person name="Lucas S."/>
            <person name="Mishler D.B."/>
            <person name="Reski R."/>
            <person name="Grigoriev I."/>
            <person name="Quatrano R.S."/>
            <person name="Boore J.L."/>
        </authorList>
    </citation>
    <scope>NUCLEOTIDE SEQUENCE [LARGE SCALE GENOMIC DNA]</scope>
    <source>
        <strain evidence="2 3">cv. Gransden 2004</strain>
    </source>
</reference>
<keyword evidence="3" id="KW-1185">Reference proteome</keyword>
<dbReference type="Gramene" id="Pp3c2_20010V3.4">
    <property type="protein sequence ID" value="Pp3c2_20010V3.4"/>
    <property type="gene ID" value="Pp3c2_20010"/>
</dbReference>
<dbReference type="InterPro" id="IPR011992">
    <property type="entry name" value="EF-hand-dom_pair"/>
</dbReference>